<accession>A0A2U1PMX2</accession>
<dbReference type="Gene3D" id="3.30.559.10">
    <property type="entry name" value="Chloramphenicol acetyltransferase-like domain"/>
    <property type="match status" value="2"/>
</dbReference>
<dbReference type="InterPro" id="IPR023213">
    <property type="entry name" value="CAT-like_dom_sf"/>
</dbReference>
<organism evidence="4 5">
    <name type="scientific">Artemisia annua</name>
    <name type="common">Sweet wormwood</name>
    <dbReference type="NCBI Taxonomy" id="35608"/>
    <lineage>
        <taxon>Eukaryota</taxon>
        <taxon>Viridiplantae</taxon>
        <taxon>Streptophyta</taxon>
        <taxon>Embryophyta</taxon>
        <taxon>Tracheophyta</taxon>
        <taxon>Spermatophyta</taxon>
        <taxon>Magnoliopsida</taxon>
        <taxon>eudicotyledons</taxon>
        <taxon>Gunneridae</taxon>
        <taxon>Pentapetalae</taxon>
        <taxon>asterids</taxon>
        <taxon>campanulids</taxon>
        <taxon>Asterales</taxon>
        <taxon>Asteraceae</taxon>
        <taxon>Asteroideae</taxon>
        <taxon>Anthemideae</taxon>
        <taxon>Artemisiinae</taxon>
        <taxon>Artemisia</taxon>
    </lineage>
</organism>
<comment type="similarity">
    <text evidence="1">Belongs to the plant acyltransferase family.</text>
</comment>
<dbReference type="STRING" id="35608.A0A2U1PMX2"/>
<protein>
    <submittedName>
        <fullName evidence="4">Chloramphenicol acetyltransferase-like domain-containing protein</fullName>
    </submittedName>
</protein>
<evidence type="ECO:0000256" key="3">
    <source>
        <dbReference type="ARBA" id="ARBA00023315"/>
    </source>
</evidence>
<evidence type="ECO:0000256" key="2">
    <source>
        <dbReference type="ARBA" id="ARBA00022679"/>
    </source>
</evidence>
<evidence type="ECO:0000256" key="1">
    <source>
        <dbReference type="ARBA" id="ARBA00009861"/>
    </source>
</evidence>
<keyword evidence="3" id="KW-0012">Acyltransferase</keyword>
<dbReference type="PANTHER" id="PTHR31642">
    <property type="entry name" value="TRICHOTHECENE 3-O-ACETYLTRANSFERASE"/>
    <property type="match status" value="1"/>
</dbReference>
<dbReference type="Proteomes" id="UP000245207">
    <property type="component" value="Unassembled WGS sequence"/>
</dbReference>
<gene>
    <name evidence="4" type="ORF">CTI12_AA133330</name>
</gene>
<proteinExistence type="inferred from homology"/>
<keyword evidence="2 4" id="KW-0808">Transferase</keyword>
<dbReference type="FunFam" id="3.30.559.10:FF:000015">
    <property type="entry name" value="Spermidine hydroxycinnamoyl transferase"/>
    <property type="match status" value="1"/>
</dbReference>
<evidence type="ECO:0000313" key="5">
    <source>
        <dbReference type="Proteomes" id="UP000245207"/>
    </source>
</evidence>
<name>A0A2U1PMX2_ARTAN</name>
<dbReference type="OrthoDB" id="671439at2759"/>
<keyword evidence="5" id="KW-1185">Reference proteome</keyword>
<evidence type="ECO:0000313" key="4">
    <source>
        <dbReference type="EMBL" id="PWA87111.1"/>
    </source>
</evidence>
<dbReference type="Pfam" id="PF02458">
    <property type="entry name" value="Transferase"/>
    <property type="match status" value="1"/>
</dbReference>
<dbReference type="PANTHER" id="PTHR31642:SF11">
    <property type="entry name" value="SHIKIMATE O-HYDROXYCINNAMOYLTRANSFERASE"/>
    <property type="match status" value="1"/>
</dbReference>
<dbReference type="FunFam" id="3.30.559.10:FF:000008">
    <property type="entry name" value="Tryptamine hydroxycinnamoyl transferase"/>
    <property type="match status" value="1"/>
</dbReference>
<sequence>MMNVVVKESTMVRPAEDTPNTKLWNSNLDLLVEKFHTQMLFFYRSNGAASNFFDVKVMKEALSKVLVPFYPVAGRLKEDQDGRIEIDCQGQGVLFVEAESDGVLDDFGDFAPRLDFLKLIPVDVVDYSLGIGSYPLLLVQVTYFKCGGVSLGVGLDHHLADGQSMMHFINSWSEMARGLDLTLPPFIDRTLLCARDPPRPVFKHIEFQPLPSTNLSPLDFPLDENVVTSIFKFTDDQLNALKAKSMEDGNTINFSTFKILAGHIWRSVCKARGLQDYQDSALYIPIDGRARLQPPLPPGYFGNVVFFATPIVAAGELQSNPTLYSSNKIHDAIAHTNNDYLKSAIDYLELQPDKSTMIRRFEFEFSNIVINSWTRLRINEADFGWGQPIFMGPTLLPLSGACLLLPTSSSNEGSLSMIVSLQAQHLKLFTKFLFDI</sequence>
<comment type="caution">
    <text evidence="4">The sequence shown here is derived from an EMBL/GenBank/DDBJ whole genome shotgun (WGS) entry which is preliminary data.</text>
</comment>
<dbReference type="EMBL" id="PKPP01000945">
    <property type="protein sequence ID" value="PWA87111.1"/>
    <property type="molecule type" value="Genomic_DNA"/>
</dbReference>
<dbReference type="GO" id="GO:0050266">
    <property type="term" value="F:rosmarinate synthase activity"/>
    <property type="evidence" value="ECO:0007669"/>
    <property type="project" value="UniProtKB-ARBA"/>
</dbReference>
<dbReference type="AlphaFoldDB" id="A0A2U1PMX2"/>
<reference evidence="4 5" key="1">
    <citation type="journal article" date="2018" name="Mol. Plant">
        <title>The genome of Artemisia annua provides insight into the evolution of Asteraceae family and artemisinin biosynthesis.</title>
        <authorList>
            <person name="Shen Q."/>
            <person name="Zhang L."/>
            <person name="Liao Z."/>
            <person name="Wang S."/>
            <person name="Yan T."/>
            <person name="Shi P."/>
            <person name="Liu M."/>
            <person name="Fu X."/>
            <person name="Pan Q."/>
            <person name="Wang Y."/>
            <person name="Lv Z."/>
            <person name="Lu X."/>
            <person name="Zhang F."/>
            <person name="Jiang W."/>
            <person name="Ma Y."/>
            <person name="Chen M."/>
            <person name="Hao X."/>
            <person name="Li L."/>
            <person name="Tang Y."/>
            <person name="Lv G."/>
            <person name="Zhou Y."/>
            <person name="Sun X."/>
            <person name="Brodelius P.E."/>
            <person name="Rose J.K.C."/>
            <person name="Tang K."/>
        </authorList>
    </citation>
    <scope>NUCLEOTIDE SEQUENCE [LARGE SCALE GENOMIC DNA]</scope>
    <source>
        <strain evidence="5">cv. Huhao1</strain>
        <tissue evidence="4">Leaf</tissue>
    </source>
</reference>
<dbReference type="InterPro" id="IPR050317">
    <property type="entry name" value="Plant_Fungal_Acyltransferase"/>
</dbReference>